<evidence type="ECO:0000256" key="3">
    <source>
        <dbReference type="ARBA" id="ARBA00022729"/>
    </source>
</evidence>
<keyword evidence="3" id="KW-0732">Signal</keyword>
<name>A0A6C2UIH2_9BACT</name>
<sequence length="532" mass="58869">MMSRLICILLAGVFSGMGSRVDARDLNALQDEFLSWKFGMFMHFNMSTFVPGGWSSGQEDPLLFNPDNLDFGQWADAAVAAKMKYAVLTVKHTGGWCLWDTATSDRDVTWFKNYKDGKADVVQEYVDAFRSRGLKVGFYYCFPLWGGDQWKNYQTLPHEDYATGTIDAEGMVKTHFSELLTNYGDVDLVWIDQSGTDKGGMTPGAWRRIKAHIHSLQPNCLVIANNSSSMEDSDLFGYEYPYSLELPAPDNTVATEVCDKLNNGWFANPEAPCVPVRNADYIVNKLLRPLNDRNANLLLNCAPEKTGVLHPETVAVLKQVGEMWDPAEVSHADSELYDITRGPVSKVAVEGNQVSLIFAPDWSPDNLKTAAARLEAAQCRGTFFVNEASAKKEKALLRELVTAGHELGNGSKESSVITGKTNARLVRNEVDSVQKQLRTTQSPVVFRAPEYEYDDFTWPVLNYLGLTAVEPSDALAPGAILEVKTLAELDAVLAELKTKKFTSVTVRELFATSSSKRLRGAVNVADVVTGRE</sequence>
<dbReference type="PANTHER" id="PTHR10030:SF37">
    <property type="entry name" value="ALPHA-L-FUCOSIDASE-RELATED"/>
    <property type="match status" value="1"/>
</dbReference>
<dbReference type="GO" id="GO:0004560">
    <property type="term" value="F:alpha-L-fucosidase activity"/>
    <property type="evidence" value="ECO:0007669"/>
    <property type="project" value="InterPro"/>
</dbReference>
<evidence type="ECO:0000313" key="8">
    <source>
        <dbReference type="EMBL" id="VGO19221.1"/>
    </source>
</evidence>
<gene>
    <name evidence="8" type="ORF">SCARR_01278</name>
</gene>
<dbReference type="InterPro" id="IPR057739">
    <property type="entry name" value="Glyco_hydro_29_N"/>
</dbReference>
<dbReference type="AlphaFoldDB" id="A0A6C2UIH2"/>
<dbReference type="PANTHER" id="PTHR10030">
    <property type="entry name" value="ALPHA-L-FUCOSIDASE"/>
    <property type="match status" value="1"/>
</dbReference>
<feature type="domain" description="Glycoside hydrolase family 29 N-terminal" evidence="6">
    <location>
        <begin position="63"/>
        <end position="322"/>
    </location>
</feature>
<evidence type="ECO:0000313" key="9">
    <source>
        <dbReference type="Proteomes" id="UP000346198"/>
    </source>
</evidence>
<feature type="domain" description="NodB homology" evidence="7">
    <location>
        <begin position="352"/>
        <end position="469"/>
    </location>
</feature>
<dbReference type="SUPFAM" id="SSF88713">
    <property type="entry name" value="Glycoside hydrolase/deacetylase"/>
    <property type="match status" value="1"/>
</dbReference>
<dbReference type="Proteomes" id="UP000346198">
    <property type="component" value="Unassembled WGS sequence"/>
</dbReference>
<dbReference type="Gene3D" id="3.20.20.370">
    <property type="entry name" value="Glycoside hydrolase/deacetylase"/>
    <property type="match status" value="1"/>
</dbReference>
<keyword evidence="4" id="KW-0378">Hydrolase</keyword>
<evidence type="ECO:0000259" key="7">
    <source>
        <dbReference type="Pfam" id="PF01522"/>
    </source>
</evidence>
<keyword evidence="5" id="KW-0326">Glycosidase</keyword>
<dbReference type="GO" id="GO:0016139">
    <property type="term" value="P:glycoside catabolic process"/>
    <property type="evidence" value="ECO:0007669"/>
    <property type="project" value="TreeGrafter"/>
</dbReference>
<protein>
    <recommendedName>
        <fullName evidence="2">alpha-L-fucosidase</fullName>
        <ecNumber evidence="2">3.2.1.51</ecNumber>
    </recommendedName>
</protein>
<evidence type="ECO:0000256" key="2">
    <source>
        <dbReference type="ARBA" id="ARBA00012662"/>
    </source>
</evidence>
<organism evidence="8 9">
    <name type="scientific">Pontiella sulfatireligans</name>
    <dbReference type="NCBI Taxonomy" id="2750658"/>
    <lineage>
        <taxon>Bacteria</taxon>
        <taxon>Pseudomonadati</taxon>
        <taxon>Kiritimatiellota</taxon>
        <taxon>Kiritimatiellia</taxon>
        <taxon>Kiritimatiellales</taxon>
        <taxon>Pontiellaceae</taxon>
        <taxon>Pontiella</taxon>
    </lineage>
</organism>
<dbReference type="Pfam" id="PF01522">
    <property type="entry name" value="Polysacc_deac_1"/>
    <property type="match status" value="1"/>
</dbReference>
<accession>A0A6C2UIH2</accession>
<dbReference type="InterPro" id="IPR017853">
    <property type="entry name" value="GH"/>
</dbReference>
<dbReference type="Pfam" id="PF01120">
    <property type="entry name" value="Alpha_L_fucos"/>
    <property type="match status" value="1"/>
</dbReference>
<dbReference type="EMBL" id="CAAHFH010000001">
    <property type="protein sequence ID" value="VGO19221.1"/>
    <property type="molecule type" value="Genomic_DNA"/>
</dbReference>
<dbReference type="EC" id="3.2.1.51" evidence="2"/>
<evidence type="ECO:0000256" key="5">
    <source>
        <dbReference type="ARBA" id="ARBA00023295"/>
    </source>
</evidence>
<dbReference type="InterPro" id="IPR002509">
    <property type="entry name" value="NODB_dom"/>
</dbReference>
<dbReference type="InterPro" id="IPR011330">
    <property type="entry name" value="Glyco_hydro/deAcase_b/a-brl"/>
</dbReference>
<evidence type="ECO:0000259" key="6">
    <source>
        <dbReference type="Pfam" id="PF01120"/>
    </source>
</evidence>
<dbReference type="SUPFAM" id="SSF51445">
    <property type="entry name" value="(Trans)glycosidases"/>
    <property type="match status" value="1"/>
</dbReference>
<evidence type="ECO:0000256" key="1">
    <source>
        <dbReference type="ARBA" id="ARBA00007951"/>
    </source>
</evidence>
<comment type="similarity">
    <text evidence="1">Belongs to the glycosyl hydrolase 29 family.</text>
</comment>
<keyword evidence="9" id="KW-1185">Reference proteome</keyword>
<evidence type="ECO:0000256" key="4">
    <source>
        <dbReference type="ARBA" id="ARBA00022801"/>
    </source>
</evidence>
<dbReference type="GO" id="GO:0016810">
    <property type="term" value="F:hydrolase activity, acting on carbon-nitrogen (but not peptide) bonds"/>
    <property type="evidence" value="ECO:0007669"/>
    <property type="project" value="InterPro"/>
</dbReference>
<proteinExistence type="inferred from homology"/>
<dbReference type="SMART" id="SM00812">
    <property type="entry name" value="Alpha_L_fucos"/>
    <property type="match status" value="1"/>
</dbReference>
<dbReference type="Gene3D" id="3.20.20.80">
    <property type="entry name" value="Glycosidases"/>
    <property type="match status" value="1"/>
</dbReference>
<dbReference type="GO" id="GO:0005764">
    <property type="term" value="C:lysosome"/>
    <property type="evidence" value="ECO:0007669"/>
    <property type="project" value="TreeGrafter"/>
</dbReference>
<dbReference type="InterPro" id="IPR000933">
    <property type="entry name" value="Glyco_hydro_29"/>
</dbReference>
<dbReference type="GO" id="GO:0006004">
    <property type="term" value="P:fucose metabolic process"/>
    <property type="evidence" value="ECO:0007669"/>
    <property type="project" value="TreeGrafter"/>
</dbReference>
<reference evidence="8 9" key="1">
    <citation type="submission" date="2019-04" db="EMBL/GenBank/DDBJ databases">
        <authorList>
            <person name="Van Vliet M D."/>
        </authorList>
    </citation>
    <scope>NUCLEOTIDE SEQUENCE [LARGE SCALE GENOMIC DNA]</scope>
    <source>
        <strain evidence="8 9">F21</strain>
    </source>
</reference>